<evidence type="ECO:0000313" key="2">
    <source>
        <dbReference type="Proteomes" id="UP000035337"/>
    </source>
</evidence>
<dbReference type="Pfam" id="PF07507">
    <property type="entry name" value="WavE"/>
    <property type="match status" value="1"/>
</dbReference>
<dbReference type="KEGG" id="epo:Epro_0908"/>
<organism evidence="1 2">
    <name type="scientific">Endomicrobium proavitum</name>
    <dbReference type="NCBI Taxonomy" id="1408281"/>
    <lineage>
        <taxon>Bacteria</taxon>
        <taxon>Pseudomonadati</taxon>
        <taxon>Elusimicrobiota</taxon>
        <taxon>Endomicrobiia</taxon>
        <taxon>Endomicrobiales</taxon>
        <taxon>Endomicrobiaceae</taxon>
        <taxon>Endomicrobium</taxon>
    </lineage>
</organism>
<proteinExistence type="predicted"/>
<gene>
    <name evidence="1" type="ORF">Epro_0908</name>
</gene>
<protein>
    <recommendedName>
        <fullName evidence="3">WavE lipopolysaccharide synthesis</fullName>
    </recommendedName>
</protein>
<keyword evidence="2" id="KW-1185">Reference proteome</keyword>
<sequence length="607" mass="71917">MFDIKIRLLNMIKFSSSDEDSFITIDKKPRTHEKYRADGDFFIKKRSLAIVMQGSILHENDFTLETVKIYKETFAECPIIVSTWQTEPQEAIWALENAGAIVLKNAPPEVKCFDNTNYQIKSTQAGLKKAKDIGVKYVIKTRTDQRMYETNLPEYFMDLQETFPLDTDIKTQQKRLIAISLNTFKYRLYDISDMFLFGTIDDVLNFWSCDYERRTVFPPFETILDYCKSCPCEIGFTISYLERIGYNPTFTLKDSWESYAKYFCVIDASSVGLYWPKYTNETYRWRNFFGNNRLLEELTFKEWLSLYNHTKKYIPEHILKMPYNQPYKEKPSILQRTACLGIFTLQKLNTSVFNCISFQKNRIDYCLEVKNNPEFRVDIDSLEKYAKKEWTLSLLFRTQQKDIFGVKNANILLMDSFSELTDKLFINKKTGKRFCAHFSDINTDTDFNELYNCLGMLSLEEMEKAYDSFFSQIVKSYGNIPIIYLHFPTDFETREEFILRARKIKETIAKLSEKYSNILSINVDFLERAPEDDFPYHFSEKTYNYIARKLASTKLFELPCIVMPKSLKNRFRYKIWSYLKKKKKCGFISKRIWKALDTKLRKKGLTK</sequence>
<dbReference type="InterPro" id="IPR011122">
    <property type="entry name" value="WavE"/>
</dbReference>
<evidence type="ECO:0000313" key="1">
    <source>
        <dbReference type="EMBL" id="AKL98287.1"/>
    </source>
</evidence>
<dbReference type="CDD" id="cd00229">
    <property type="entry name" value="SGNH_hydrolase"/>
    <property type="match status" value="1"/>
</dbReference>
<dbReference type="AlphaFoldDB" id="A0A0G3WK81"/>
<accession>A0A0G3WK81</accession>
<reference evidence="1 2" key="1">
    <citation type="submission" date="2014-09" db="EMBL/GenBank/DDBJ databases">
        <title>Complete genome sequence of Endomicrobium proavitum.</title>
        <authorList>
            <person name="Zheng H."/>
        </authorList>
    </citation>
    <scope>NUCLEOTIDE SEQUENCE [LARGE SCALE GENOMIC DNA]</scope>
    <source>
        <strain evidence="1 2">Rsa215</strain>
    </source>
</reference>
<evidence type="ECO:0008006" key="3">
    <source>
        <dbReference type="Google" id="ProtNLM"/>
    </source>
</evidence>
<dbReference type="EMBL" id="CP009498">
    <property type="protein sequence ID" value="AKL98287.1"/>
    <property type="molecule type" value="Genomic_DNA"/>
</dbReference>
<name>A0A0G3WK81_9BACT</name>
<dbReference type="Proteomes" id="UP000035337">
    <property type="component" value="Chromosome"/>
</dbReference>